<dbReference type="InterPro" id="IPR013783">
    <property type="entry name" value="Ig-like_fold"/>
</dbReference>
<name>A0A8S3PUR5_MYTED</name>
<comment type="caution">
    <text evidence="5">The sequence shown here is derived from an EMBL/GenBank/DDBJ whole genome shotgun (WGS) entry which is preliminary data.</text>
</comment>
<dbReference type="Proteomes" id="UP000683360">
    <property type="component" value="Unassembled WGS sequence"/>
</dbReference>
<dbReference type="InterPro" id="IPR003598">
    <property type="entry name" value="Ig_sub2"/>
</dbReference>
<sequence>MLLVLGILLFIELSNRTAFAGKAPNVTMNSTYFSWEAGQTVILRCYVSSSEDATESVFWIFETSNGFKTITPSTNSDKYRGSSVSYPSLIILNLTYADSGSYRCAATNEYGTGISKTALFLNVTELGDNVTLGVSIYPPESVLLSVQWVFHHKGIEQKINVSASAKYFGSSLERPSLLIINLKTDDIGNYRCIAESSYGTGESGQIVLQIKDIPNVDIGSEALNSSYGDSVTLECNVSSQTALNKIYWERNSSGNVITITSDTTGIHGVSIANPGLTINVTTNSDSGFYTCVAENSYGIGKSIPIRLDIEGGIPVVKVHETVVNAVYGISVTLHVTIDSAPEPFSIYWTKFVGNATEMIHNGMIGTSGGNISSPSLTIRFPTASNVGIYKCYAKNVLGLGSSVNISLVVVGDIPIAKVEVKEQTAHFGEEITIQCTVQSDPHHATVYWEKRNGDKITTLTSQTKGIRGITIVVPSLTIMFVTSTDNGTYTCYAENSVGVGKSKTIKLNVIAGAPIVNIGSVFYTTVFGVQITLECIIIADPPVIYVFWHKNTNGYLTSITHGAIGTLGVSPTSPSLTIMFPGKSDQGEYTCIAVNDLGQRGSLPTLLSVSGGLPAVSIGTLLHSAAFGESYTIHCKVHAVPPHTKIYWQHMTEGLKRVIRKDTLGVSGVTIDDPRLTIDYVTTSDAGSYICSAENDVGTGSSQVMILNVDGDMPVVDVPLTSYTFKTTTYECILIKESDNGKLVFNHGTTGTVGMTVENPSLTLKPVISTDSGMYTCLASNVIGTGASRPVSLIVMPEDEADGITIIQGSDNPNWPTIVGAIVGSCCSTIGIIIAALVLKKCCGIGSTASPGTRSDSPRADSSNTLNTSSKTNDTPRATDHVQFELEEGPQISTS</sequence>
<dbReference type="Pfam" id="PF07686">
    <property type="entry name" value="V-set"/>
    <property type="match status" value="1"/>
</dbReference>
<dbReference type="OrthoDB" id="6150053at2759"/>
<feature type="domain" description="Ig-like" evidence="4">
    <location>
        <begin position="614"/>
        <end position="708"/>
    </location>
</feature>
<dbReference type="Gene3D" id="2.60.40.10">
    <property type="entry name" value="Immunoglobulins"/>
    <property type="match status" value="8"/>
</dbReference>
<proteinExistence type="predicted"/>
<dbReference type="InterPro" id="IPR013106">
    <property type="entry name" value="Ig_V-set"/>
</dbReference>
<keyword evidence="2" id="KW-1133">Transmembrane helix</keyword>
<dbReference type="AlphaFoldDB" id="A0A8S3PUR5"/>
<reference evidence="5" key="1">
    <citation type="submission" date="2021-03" db="EMBL/GenBank/DDBJ databases">
        <authorList>
            <person name="Bekaert M."/>
        </authorList>
    </citation>
    <scope>NUCLEOTIDE SEQUENCE</scope>
</reference>
<feature type="signal peptide" evidence="3">
    <location>
        <begin position="1"/>
        <end position="20"/>
    </location>
</feature>
<feature type="compositionally biased region" description="Low complexity" evidence="1">
    <location>
        <begin position="862"/>
        <end position="875"/>
    </location>
</feature>
<evidence type="ECO:0000256" key="1">
    <source>
        <dbReference type="SAM" id="MobiDB-lite"/>
    </source>
</evidence>
<accession>A0A8S3PUR5</accession>
<evidence type="ECO:0000313" key="5">
    <source>
        <dbReference type="EMBL" id="CAG2187712.1"/>
    </source>
</evidence>
<feature type="domain" description="Ig-like" evidence="4">
    <location>
        <begin position="314"/>
        <end position="406"/>
    </location>
</feature>
<dbReference type="InterPro" id="IPR036179">
    <property type="entry name" value="Ig-like_dom_sf"/>
</dbReference>
<feature type="region of interest" description="Disordered" evidence="1">
    <location>
        <begin position="849"/>
        <end position="895"/>
    </location>
</feature>
<dbReference type="InterPro" id="IPR003599">
    <property type="entry name" value="Ig_sub"/>
</dbReference>
<feature type="domain" description="Ig-like" evidence="4">
    <location>
        <begin position="414"/>
        <end position="506"/>
    </location>
</feature>
<feature type="domain" description="Ig-like" evidence="4">
    <location>
        <begin position="514"/>
        <end position="610"/>
    </location>
</feature>
<dbReference type="CDD" id="cd00099">
    <property type="entry name" value="IgV"/>
    <property type="match status" value="1"/>
</dbReference>
<dbReference type="Pfam" id="PF13927">
    <property type="entry name" value="Ig_3"/>
    <property type="match status" value="4"/>
</dbReference>
<keyword evidence="3" id="KW-0732">Signal</keyword>
<dbReference type="PANTHER" id="PTHR46013:SF7">
    <property type="entry name" value="IG-LIKE DOMAIN-CONTAINING PROTEIN"/>
    <property type="match status" value="1"/>
</dbReference>
<dbReference type="PROSITE" id="PS50835">
    <property type="entry name" value="IG_LIKE"/>
    <property type="match status" value="6"/>
</dbReference>
<evidence type="ECO:0000256" key="3">
    <source>
        <dbReference type="SAM" id="SignalP"/>
    </source>
</evidence>
<feature type="domain" description="Ig-like" evidence="4">
    <location>
        <begin position="214"/>
        <end position="296"/>
    </location>
</feature>
<dbReference type="CDD" id="cd00096">
    <property type="entry name" value="Ig"/>
    <property type="match status" value="4"/>
</dbReference>
<gene>
    <name evidence="5" type="ORF">MEDL_3169</name>
</gene>
<keyword evidence="2" id="KW-0812">Transmembrane</keyword>
<dbReference type="SMART" id="SM00406">
    <property type="entry name" value="IGv"/>
    <property type="match status" value="3"/>
</dbReference>
<dbReference type="SMART" id="SM00409">
    <property type="entry name" value="IG"/>
    <property type="match status" value="8"/>
</dbReference>
<protein>
    <submittedName>
        <fullName evidence="5">HMCN</fullName>
    </submittedName>
</protein>
<feature type="domain" description="Ig-like" evidence="4">
    <location>
        <begin position="24"/>
        <end position="115"/>
    </location>
</feature>
<keyword evidence="2" id="KW-0472">Membrane</keyword>
<dbReference type="PANTHER" id="PTHR46013">
    <property type="entry name" value="VASCULAR CELL ADHESION MOLECULE 1"/>
    <property type="match status" value="1"/>
</dbReference>
<dbReference type="InterPro" id="IPR013098">
    <property type="entry name" value="Ig_I-set"/>
</dbReference>
<evidence type="ECO:0000259" key="4">
    <source>
        <dbReference type="PROSITE" id="PS50835"/>
    </source>
</evidence>
<feature type="transmembrane region" description="Helical" evidence="2">
    <location>
        <begin position="815"/>
        <end position="839"/>
    </location>
</feature>
<keyword evidence="6" id="KW-1185">Reference proteome</keyword>
<evidence type="ECO:0000313" key="6">
    <source>
        <dbReference type="Proteomes" id="UP000683360"/>
    </source>
</evidence>
<dbReference type="EMBL" id="CAJPWZ010000182">
    <property type="protein sequence ID" value="CAG2187712.1"/>
    <property type="molecule type" value="Genomic_DNA"/>
</dbReference>
<dbReference type="SMART" id="SM00408">
    <property type="entry name" value="IGc2"/>
    <property type="match status" value="7"/>
</dbReference>
<dbReference type="Pfam" id="PF07679">
    <property type="entry name" value="I-set"/>
    <property type="match status" value="1"/>
</dbReference>
<feature type="chain" id="PRO_5035726037" evidence="3">
    <location>
        <begin position="21"/>
        <end position="895"/>
    </location>
</feature>
<dbReference type="InterPro" id="IPR007110">
    <property type="entry name" value="Ig-like_dom"/>
</dbReference>
<dbReference type="SUPFAM" id="SSF48726">
    <property type="entry name" value="Immunoglobulin"/>
    <property type="match status" value="8"/>
</dbReference>
<organism evidence="5 6">
    <name type="scientific">Mytilus edulis</name>
    <name type="common">Blue mussel</name>
    <dbReference type="NCBI Taxonomy" id="6550"/>
    <lineage>
        <taxon>Eukaryota</taxon>
        <taxon>Metazoa</taxon>
        <taxon>Spiralia</taxon>
        <taxon>Lophotrochozoa</taxon>
        <taxon>Mollusca</taxon>
        <taxon>Bivalvia</taxon>
        <taxon>Autobranchia</taxon>
        <taxon>Pteriomorphia</taxon>
        <taxon>Mytilida</taxon>
        <taxon>Mytiloidea</taxon>
        <taxon>Mytilidae</taxon>
        <taxon>Mytilinae</taxon>
        <taxon>Mytilus</taxon>
    </lineage>
</organism>
<evidence type="ECO:0000256" key="2">
    <source>
        <dbReference type="SAM" id="Phobius"/>
    </source>
</evidence>